<keyword evidence="1" id="KW-1133">Transmembrane helix</keyword>
<dbReference type="GO" id="GO:0016020">
    <property type="term" value="C:membrane"/>
    <property type="evidence" value="ECO:0007669"/>
    <property type="project" value="InterPro"/>
</dbReference>
<feature type="transmembrane region" description="Helical" evidence="1">
    <location>
        <begin position="67"/>
        <end position="86"/>
    </location>
</feature>
<keyword evidence="1" id="KW-0472">Membrane</keyword>
<feature type="transmembrane region" description="Helical" evidence="1">
    <location>
        <begin position="135"/>
        <end position="154"/>
    </location>
</feature>
<dbReference type="Gene3D" id="1.10.1760.20">
    <property type="match status" value="1"/>
</dbReference>
<dbReference type="EMBL" id="CP159510">
    <property type="protein sequence ID" value="XCJ18265.1"/>
    <property type="molecule type" value="Genomic_DNA"/>
</dbReference>
<dbReference type="InterPro" id="IPR009825">
    <property type="entry name" value="ECF_substrate-spec-like"/>
</dbReference>
<keyword evidence="1" id="KW-0812">Transmembrane</keyword>
<protein>
    <submittedName>
        <fullName evidence="2">ECF transporter S component</fullName>
    </submittedName>
</protein>
<feature type="transmembrane region" description="Helical" evidence="1">
    <location>
        <begin position="93"/>
        <end position="115"/>
    </location>
</feature>
<gene>
    <name evidence="2" type="ORF">ABNN70_07465</name>
</gene>
<evidence type="ECO:0000313" key="2">
    <source>
        <dbReference type="EMBL" id="XCJ18265.1"/>
    </source>
</evidence>
<sequence length="172" mass="19153">MPDIRKITLLALLTAAAVAGRLMIHGFNAQPATLIIILTGWFFGWKMGCAEGMLTALVSDLFLGFGYWTPFHLAAWGLIGLLSAWLPKKHWIYFLWLILSAFLFGLIMALSYFAFSASVLTVISLWISGLWFDSFHAAGNLIFGLFSPLLFRIFGREAEKIKAGESGRYPGR</sequence>
<dbReference type="AlphaFoldDB" id="A0AAU8IJ49"/>
<dbReference type="Pfam" id="PF07155">
    <property type="entry name" value="ECF-ribofla_trS"/>
    <property type="match status" value="1"/>
</dbReference>
<reference evidence="2" key="1">
    <citation type="submission" date="2024-06" db="EMBL/GenBank/DDBJ databases">
        <authorList>
            <person name="Fan A."/>
            <person name="Zhang F.Y."/>
            <person name="Zhang L."/>
        </authorList>
    </citation>
    <scope>NUCLEOTIDE SEQUENCE</scope>
    <source>
        <strain evidence="2">Y61</strain>
    </source>
</reference>
<evidence type="ECO:0000256" key="1">
    <source>
        <dbReference type="SAM" id="Phobius"/>
    </source>
</evidence>
<proteinExistence type="predicted"/>
<name>A0AAU8IJ49_9BACL</name>
<accession>A0AAU8IJ49</accession>
<dbReference type="RefSeq" id="WP_353949326.1">
    <property type="nucleotide sequence ID" value="NZ_CP159510.1"/>
</dbReference>
<organism evidence="2">
    <name type="scientific">Sporolactobacillus sp. Y61</name>
    <dbReference type="NCBI Taxonomy" id="3160863"/>
    <lineage>
        <taxon>Bacteria</taxon>
        <taxon>Bacillati</taxon>
        <taxon>Bacillota</taxon>
        <taxon>Bacilli</taxon>
        <taxon>Bacillales</taxon>
        <taxon>Sporolactobacillaceae</taxon>
        <taxon>Sporolactobacillus</taxon>
    </lineage>
</organism>